<accession>A0A1B8P352</accession>
<sequence length="71" mass="8061">MPHFLRFSQGLETRLERLAERTGLSKAELIERLVSDGVDALETELMFEDAPRHPRAELSIDQLLRESGLGI</sequence>
<gene>
    <name evidence="1" type="ORF">A8U91_01001</name>
</gene>
<reference evidence="1 2" key="1">
    <citation type="submission" date="2016-06" db="EMBL/GenBank/DDBJ databases">
        <title>Genome sequence of halotolerant plant growth promoting strain of Halomonas elongata HEK1 isolated from salterns of Rann of Kutch, Gujarat, India.</title>
        <authorList>
            <person name="Gaba S."/>
            <person name="Singh R.N."/>
            <person name="Abrol S."/>
            <person name="Kaushik R."/>
            <person name="Saxena A.K."/>
        </authorList>
    </citation>
    <scope>NUCLEOTIDE SEQUENCE [LARGE SCALE GENOMIC DNA]</scope>
    <source>
        <strain evidence="1 2">HEK1</strain>
    </source>
</reference>
<dbReference type="GO" id="GO:0006355">
    <property type="term" value="P:regulation of DNA-templated transcription"/>
    <property type="evidence" value="ECO:0007669"/>
    <property type="project" value="InterPro"/>
</dbReference>
<comment type="caution">
    <text evidence="1">The sequence shown here is derived from an EMBL/GenBank/DDBJ whole genome shotgun (WGS) entry which is preliminary data.</text>
</comment>
<name>A0A1B8P352_HALEL</name>
<dbReference type="AlphaFoldDB" id="A0A1B8P352"/>
<dbReference type="PATRIC" id="fig|2746.7.peg.1035"/>
<evidence type="ECO:0000313" key="2">
    <source>
        <dbReference type="Proteomes" id="UP000092504"/>
    </source>
</evidence>
<protein>
    <submittedName>
        <fullName evidence="1">Uncharacterized protein</fullName>
    </submittedName>
</protein>
<evidence type="ECO:0000313" key="1">
    <source>
        <dbReference type="EMBL" id="OBX36658.1"/>
    </source>
</evidence>
<dbReference type="Proteomes" id="UP000092504">
    <property type="component" value="Unassembled WGS sequence"/>
</dbReference>
<dbReference type="RefSeq" id="WP_013332138.1">
    <property type="nucleotide sequence ID" value="NZ_CP087224.1"/>
</dbReference>
<dbReference type="EMBL" id="MAJD01000001">
    <property type="protein sequence ID" value="OBX36658.1"/>
    <property type="molecule type" value="Genomic_DNA"/>
</dbReference>
<organism evidence="1 2">
    <name type="scientific">Halomonas elongata</name>
    <dbReference type="NCBI Taxonomy" id="2746"/>
    <lineage>
        <taxon>Bacteria</taxon>
        <taxon>Pseudomonadati</taxon>
        <taxon>Pseudomonadota</taxon>
        <taxon>Gammaproteobacteria</taxon>
        <taxon>Oceanospirillales</taxon>
        <taxon>Halomonadaceae</taxon>
        <taxon>Halomonas</taxon>
    </lineage>
</organism>
<dbReference type="GeneID" id="91009688"/>
<proteinExistence type="predicted"/>